<keyword evidence="1" id="KW-0732">Signal</keyword>
<proteinExistence type="predicted"/>
<dbReference type="InterPro" id="IPR015943">
    <property type="entry name" value="WD40/YVTN_repeat-like_dom_sf"/>
</dbReference>
<dbReference type="Proteomes" id="UP000182761">
    <property type="component" value="Unassembled WGS sequence"/>
</dbReference>
<evidence type="ECO:0000313" key="2">
    <source>
        <dbReference type="EMBL" id="CVK16386.1"/>
    </source>
</evidence>
<feature type="signal peptide" evidence="1">
    <location>
        <begin position="1"/>
        <end position="18"/>
    </location>
</feature>
<sequence>MKKLILALLVVGFTSMNAQKLAKSGNSYKLKKVIPVEGRQGIAIDKDYYYVSSSTALFKYDKNGNLITKNDKPFTKFEKQVNHFGDIDIFNGEVYTGVEFFDSGVVRNIQIAVYDAETLNYKYSIDFGEIEQPEVSGITIDKKNNIAWMSDWTSGWYVYKYDLKTRKYIGKVHLQPSPQWQQGVYHIDGKLLITSDDGDSDVPEADNIYIADVSNPKQTRTEVSLFRSIPEFTRAGEIEGLSIDPVTNDLVILNNRGAIIKMGMPSGFYPGYDKEIHELYIFEKTKK</sequence>
<gene>
    <name evidence="2" type="ORF">Ga0061079_106152</name>
</gene>
<accession>A0A0X3APU7</accession>
<keyword evidence="3" id="KW-1185">Reference proteome</keyword>
<evidence type="ECO:0000256" key="1">
    <source>
        <dbReference type="SAM" id="SignalP"/>
    </source>
</evidence>
<dbReference type="AlphaFoldDB" id="A0A0X3APU7"/>
<dbReference type="RefSeq" id="WP_055425582.1">
    <property type="nucleotide sequence ID" value="NZ_FCOR01000006.1"/>
</dbReference>
<dbReference type="STRING" id="1586267.GCA_001418685_01239"/>
<dbReference type="Gene3D" id="2.130.10.10">
    <property type="entry name" value="YVTN repeat-like/Quinoprotein amine dehydrogenase"/>
    <property type="match status" value="1"/>
</dbReference>
<feature type="chain" id="PRO_5007049788" description="Glutamine cyclotransferase" evidence="1">
    <location>
        <begin position="19"/>
        <end position="287"/>
    </location>
</feature>
<organism evidence="2 3">
    <name type="scientific">Apibacter mensalis</name>
    <dbReference type="NCBI Taxonomy" id="1586267"/>
    <lineage>
        <taxon>Bacteria</taxon>
        <taxon>Pseudomonadati</taxon>
        <taxon>Bacteroidota</taxon>
        <taxon>Flavobacteriia</taxon>
        <taxon>Flavobacteriales</taxon>
        <taxon>Weeksellaceae</taxon>
        <taxon>Apibacter</taxon>
    </lineage>
</organism>
<dbReference type="EMBL" id="FCOR01000006">
    <property type="protein sequence ID" value="CVK16386.1"/>
    <property type="molecule type" value="Genomic_DNA"/>
</dbReference>
<dbReference type="OrthoDB" id="9804931at2"/>
<evidence type="ECO:0008006" key="4">
    <source>
        <dbReference type="Google" id="ProtNLM"/>
    </source>
</evidence>
<protein>
    <recommendedName>
        <fullName evidence="4">Glutamine cyclotransferase</fullName>
    </recommendedName>
</protein>
<evidence type="ECO:0000313" key="3">
    <source>
        <dbReference type="Proteomes" id="UP000182761"/>
    </source>
</evidence>
<name>A0A0X3APU7_9FLAO</name>
<dbReference type="SUPFAM" id="SSF75011">
    <property type="entry name" value="3-carboxy-cis,cis-mucoante lactonizing enzyme"/>
    <property type="match status" value="1"/>
</dbReference>
<reference evidence="2 3" key="1">
    <citation type="submission" date="2016-01" db="EMBL/GenBank/DDBJ databases">
        <authorList>
            <person name="McClelland M."/>
            <person name="Jain A."/>
            <person name="Saraogi P."/>
            <person name="Mendelson R."/>
            <person name="Westerman R."/>
            <person name="SanMiguel P."/>
            <person name="Csonka L."/>
        </authorList>
    </citation>
    <scope>NUCLEOTIDE SEQUENCE [LARGE SCALE GENOMIC DNA]</scope>
    <source>
        <strain evidence="2 3">R-53146</strain>
    </source>
</reference>